<dbReference type="PANTHER" id="PTHR10622:SF10">
    <property type="entry name" value="HET DOMAIN-CONTAINING PROTEIN"/>
    <property type="match status" value="1"/>
</dbReference>
<accession>A0A8H5GB62</accession>
<evidence type="ECO:0008006" key="5">
    <source>
        <dbReference type="Google" id="ProtNLM"/>
    </source>
</evidence>
<dbReference type="PANTHER" id="PTHR10622">
    <property type="entry name" value="HET DOMAIN-CONTAINING PROTEIN"/>
    <property type="match status" value="1"/>
</dbReference>
<reference evidence="3 4" key="1">
    <citation type="journal article" date="2020" name="ISME J.">
        <title>Uncovering the hidden diversity of litter-decomposition mechanisms in mushroom-forming fungi.</title>
        <authorList>
            <person name="Floudas D."/>
            <person name="Bentzer J."/>
            <person name="Ahren D."/>
            <person name="Johansson T."/>
            <person name="Persson P."/>
            <person name="Tunlid A."/>
        </authorList>
    </citation>
    <scope>NUCLEOTIDE SEQUENCE [LARGE SCALE GENOMIC DNA]</scope>
    <source>
        <strain evidence="3 4">CBS 291.85</strain>
    </source>
</reference>
<feature type="domain" description="DUF8212" evidence="2">
    <location>
        <begin position="226"/>
        <end position="250"/>
    </location>
</feature>
<gene>
    <name evidence="3" type="ORF">D9758_007319</name>
</gene>
<name>A0A8H5GB62_9AGAR</name>
<keyword evidence="4" id="KW-1185">Reference proteome</keyword>
<dbReference type="InterPro" id="IPR010730">
    <property type="entry name" value="HET"/>
</dbReference>
<feature type="domain" description="Heterokaryon incompatibility" evidence="1">
    <location>
        <begin position="22"/>
        <end position="114"/>
    </location>
</feature>
<evidence type="ECO:0000313" key="3">
    <source>
        <dbReference type="EMBL" id="KAF5361601.1"/>
    </source>
</evidence>
<dbReference type="Pfam" id="PF26640">
    <property type="entry name" value="DUF8212"/>
    <property type="match status" value="1"/>
</dbReference>
<sequence>MRLLHTRTLELKEFFGKDIPLYAILSHTWEDNQEVTFQEFLYPTEEIKQKRGYTKIVKACRLSETYGFQYVWIDTCCINKDSSAELSEAINSMYQYYRNSVVCYAYLEDVWSDEDPRKEGSRFRCSKWFTRGWTLQELLAPSRLVFFAADWVDIGTKSSLEDIIQAETGIPSTVLHSLSKLQDISVAQKMSWAAKRATTREEDLAYCLMGIVGVNMPTLYGEGGARAFIRLQEEIIKRSADQSIFAWKAQNGEETSRGLLARSPAEFLSSGRVRASGGRDITTYSMTNRGLCIKLPLIPLDDQLAVCLEGQLEDRNLSFAIFDCQLEGRDQDQALGIFLERVSDANQFVRVKPDQIVLGHRWSTVSYLKQEIYVMEPDIVISQIVKPFRRSFWTVVTTSGNIRNVPRPDMLASPTGNANAVQTDDRSDYAIVETFPEFESIKWMSPLDIELEMKDAQKSSRESIISGLVLRGREIGMIKVQSTQHEESFVVVFGRNERIWADILTPEEWQLFRADSRQISMAQNVDRVGKSLKVTKRTSVSVALKKFHNSNQFLVEVDIREKMTIPYITTRLPPPLEYGFSVTIEADPELRVGIWATTFPADIWNPSKEKEAEVEAQPGLPSEVFLPIPSSREPGIVFFYDLTQSRKPLFAVMMGIRDFRALATFVYEMRLSSSDPDEWTSLCLRHWALATFDASAKSPLSPSLPASSSLSLDSLHPIRQVTINVKENTELDQYVTHRALIKINGV</sequence>
<evidence type="ECO:0000313" key="4">
    <source>
        <dbReference type="Proteomes" id="UP000559256"/>
    </source>
</evidence>
<dbReference type="AlphaFoldDB" id="A0A8H5GB62"/>
<dbReference type="Pfam" id="PF06985">
    <property type="entry name" value="HET"/>
    <property type="match status" value="1"/>
</dbReference>
<dbReference type="InterPro" id="IPR058525">
    <property type="entry name" value="DUF8212"/>
</dbReference>
<proteinExistence type="predicted"/>
<evidence type="ECO:0000259" key="1">
    <source>
        <dbReference type="Pfam" id="PF06985"/>
    </source>
</evidence>
<evidence type="ECO:0000259" key="2">
    <source>
        <dbReference type="Pfam" id="PF26640"/>
    </source>
</evidence>
<comment type="caution">
    <text evidence="3">The sequence shown here is derived from an EMBL/GenBank/DDBJ whole genome shotgun (WGS) entry which is preliminary data.</text>
</comment>
<dbReference type="EMBL" id="JAACJM010000039">
    <property type="protein sequence ID" value="KAF5361601.1"/>
    <property type="molecule type" value="Genomic_DNA"/>
</dbReference>
<organism evidence="3 4">
    <name type="scientific">Tetrapyrgos nigripes</name>
    <dbReference type="NCBI Taxonomy" id="182062"/>
    <lineage>
        <taxon>Eukaryota</taxon>
        <taxon>Fungi</taxon>
        <taxon>Dikarya</taxon>
        <taxon>Basidiomycota</taxon>
        <taxon>Agaricomycotina</taxon>
        <taxon>Agaricomycetes</taxon>
        <taxon>Agaricomycetidae</taxon>
        <taxon>Agaricales</taxon>
        <taxon>Marasmiineae</taxon>
        <taxon>Marasmiaceae</taxon>
        <taxon>Tetrapyrgos</taxon>
    </lineage>
</organism>
<dbReference type="Proteomes" id="UP000559256">
    <property type="component" value="Unassembled WGS sequence"/>
</dbReference>
<dbReference type="OrthoDB" id="5122891at2759"/>
<protein>
    <recommendedName>
        <fullName evidence="5">Heterokaryon incompatibility domain-containing protein</fullName>
    </recommendedName>
</protein>